<evidence type="ECO:0000313" key="2">
    <source>
        <dbReference type="EMBL" id="AIN96235.1"/>
    </source>
</evidence>
<feature type="region of interest" description="Disordered" evidence="1">
    <location>
        <begin position="50"/>
        <end position="88"/>
    </location>
</feature>
<accession>A0A088RKA4</accession>
<dbReference type="VEuPathDB" id="TriTrypDB:LPAL13_110006300"/>
<proteinExistence type="predicted"/>
<feature type="region of interest" description="Disordered" evidence="1">
    <location>
        <begin position="133"/>
        <end position="187"/>
    </location>
</feature>
<dbReference type="GeneID" id="22572904"/>
<evidence type="ECO:0000256" key="1">
    <source>
        <dbReference type="SAM" id="MobiDB-lite"/>
    </source>
</evidence>
<protein>
    <submittedName>
        <fullName evidence="2">Uncharacterized protein</fullName>
    </submittedName>
</protein>
<dbReference type="OrthoDB" id="266970at2759"/>
<feature type="region of interest" description="Disordered" evidence="1">
    <location>
        <begin position="384"/>
        <end position="408"/>
    </location>
</feature>
<dbReference type="VEuPathDB" id="TriTrypDB:LPMP_110390"/>
<dbReference type="EMBL" id="CP009380">
    <property type="protein sequence ID" value="AIN96235.1"/>
    <property type="molecule type" value="Genomic_DNA"/>
</dbReference>
<reference evidence="2 3" key="1">
    <citation type="journal article" date="2015" name="Sci. Rep.">
        <title>The genome of Leishmania panamensis: insights into genomics of the L. (Viannia) subgenus.</title>
        <authorList>
            <person name="Llanes A."/>
            <person name="Restrepo C.M."/>
            <person name="Vecchio G.D."/>
            <person name="Anguizola F.J."/>
            <person name="Lleonart R."/>
        </authorList>
    </citation>
    <scope>NUCLEOTIDE SEQUENCE [LARGE SCALE GENOMIC DNA]</scope>
    <source>
        <strain evidence="2 3">MHOM/PA/94/PSC-1</strain>
    </source>
</reference>
<feature type="region of interest" description="Disordered" evidence="1">
    <location>
        <begin position="468"/>
        <end position="491"/>
    </location>
</feature>
<evidence type="ECO:0000313" key="3">
    <source>
        <dbReference type="Proteomes" id="UP000063063"/>
    </source>
</evidence>
<dbReference type="AlphaFoldDB" id="A0A088RKA4"/>
<keyword evidence="3" id="KW-1185">Reference proteome</keyword>
<feature type="compositionally biased region" description="Low complexity" evidence="1">
    <location>
        <begin position="72"/>
        <end position="81"/>
    </location>
</feature>
<organism evidence="2 3">
    <name type="scientific">Leishmania panamensis</name>
    <dbReference type="NCBI Taxonomy" id="5679"/>
    <lineage>
        <taxon>Eukaryota</taxon>
        <taxon>Discoba</taxon>
        <taxon>Euglenozoa</taxon>
        <taxon>Kinetoplastea</taxon>
        <taxon>Metakinetoplastina</taxon>
        <taxon>Trypanosomatida</taxon>
        <taxon>Trypanosomatidae</taxon>
        <taxon>Leishmaniinae</taxon>
        <taxon>Leishmania</taxon>
        <taxon>Leishmania guyanensis species complex</taxon>
    </lineage>
</organism>
<dbReference type="eggNOG" id="ENOG502SF2V">
    <property type="taxonomic scope" value="Eukaryota"/>
</dbReference>
<dbReference type="Proteomes" id="UP000063063">
    <property type="component" value="Chromosome 11"/>
</dbReference>
<name>A0A088RKA4_LEIPA</name>
<sequence length="565" mass="56768">MTTLVLCDGSEGSLRAIELACAGNANPSSPISPGEASLILAHVWDTSATRRGTTNADSSSMDTRASRRSTCSGAAAPSASAGAGGHGGGVTACGDVLTTTLRYIHANKYLKNKLHYRMETACASAVCVGGGAGGSVSPEAAGDQTGGAAALQAARGKAEHAQKRSSCWSGGSGAGAAGHRSDQRPLQRQTDLATVVPGGVSSGAGSGTAPEGQHAAICTPENEMRAVAVVKYAAARAAHHHATAILLGVGQRQDGKVCMVGAVARRVLLELRGAYALHYVKEGGVRLRPGLAAATPLRFTIVVSVPADAPWGSAAVTQTSPGDEEAAPQTTALIATPPAPPPQVPKHVQEAVAAAAQYVQTRWVCPHPAPQVGQITFAVVATSSSQGGDGTAEPDRGENGGEAASGLDAAGWQGGLTWVSPLESYRRYLEALPGIKCNPGSPTNAAASSLFPTSSINPASVSEADAIETQQPEHAAAAAGAGGSGATAPAPQAATSPVTVCALKASKKTPHLSLDAAPEVALPQIVKQVCALKPHMLVMPTSLVPESLQLALLATSNPHCVVLPL</sequence>
<dbReference type="KEGG" id="lpan:LPMP_110390"/>
<dbReference type="RefSeq" id="XP_010696888.1">
    <property type="nucleotide sequence ID" value="XM_010698586.1"/>
</dbReference>
<feature type="compositionally biased region" description="Polar residues" evidence="1">
    <location>
        <begin position="50"/>
        <end position="71"/>
    </location>
</feature>
<gene>
    <name evidence="2" type="ORF">LPMP_110390</name>
</gene>
<feature type="compositionally biased region" description="Low complexity" evidence="1">
    <location>
        <begin position="135"/>
        <end position="155"/>
    </location>
</feature>